<gene>
    <name evidence="8" type="ORF">AAND1436_LOCUS44867</name>
</gene>
<evidence type="ECO:0000256" key="2">
    <source>
        <dbReference type="ARBA" id="ARBA00012925"/>
    </source>
</evidence>
<evidence type="ECO:0000256" key="4">
    <source>
        <dbReference type="ARBA" id="ARBA00022833"/>
    </source>
</evidence>
<dbReference type="PANTHER" id="PTHR18952">
    <property type="entry name" value="CARBONIC ANHYDRASE"/>
    <property type="match status" value="1"/>
</dbReference>
<sequence>MEAHFVHQLDDVALHGTYHRLAVIGLLYELGTDEECNVFLDNFWADFPLNRGVTGISSSFDLNQKLTDELAHGYYHWYGSLTTPPCTEGVSWNLLKRTEKVCQRQVNQLKAALSSTQNGIGFNNRVVQPLYHRVVTETNPGSGSGGSEQEANSAMGCSALKGGLVATAAAVLAGQ</sequence>
<protein>
    <recommendedName>
        <fullName evidence="2">carbonic anhydrase</fullName>
        <ecNumber evidence="2">4.2.1.1</ecNumber>
    </recommendedName>
</protein>
<dbReference type="GO" id="GO:0004089">
    <property type="term" value="F:carbonate dehydratase activity"/>
    <property type="evidence" value="ECO:0007669"/>
    <property type="project" value="UniProtKB-EC"/>
</dbReference>
<evidence type="ECO:0000259" key="7">
    <source>
        <dbReference type="PROSITE" id="PS51144"/>
    </source>
</evidence>
<evidence type="ECO:0000256" key="3">
    <source>
        <dbReference type="ARBA" id="ARBA00022723"/>
    </source>
</evidence>
<keyword evidence="5" id="KW-0456">Lyase</keyword>
<organism evidence="8">
    <name type="scientific">Alexandrium andersonii</name>
    <dbReference type="NCBI Taxonomy" id="327968"/>
    <lineage>
        <taxon>Eukaryota</taxon>
        <taxon>Sar</taxon>
        <taxon>Alveolata</taxon>
        <taxon>Dinophyceae</taxon>
        <taxon>Gonyaulacales</taxon>
        <taxon>Pyrocystaceae</taxon>
        <taxon>Alexandrium</taxon>
    </lineage>
</organism>
<keyword evidence="3" id="KW-0479">Metal-binding</keyword>
<dbReference type="Pfam" id="PF00194">
    <property type="entry name" value="Carb_anhydrase"/>
    <property type="match status" value="1"/>
</dbReference>
<dbReference type="InterPro" id="IPR023561">
    <property type="entry name" value="Carbonic_anhydrase_a-class"/>
</dbReference>
<keyword evidence="4" id="KW-0862">Zinc</keyword>
<proteinExistence type="inferred from homology"/>
<comment type="similarity">
    <text evidence="1">Belongs to the alpha-carbonic anhydrase family.</text>
</comment>
<evidence type="ECO:0000256" key="1">
    <source>
        <dbReference type="ARBA" id="ARBA00010718"/>
    </source>
</evidence>
<name>A0A7S2IWT4_9DINO</name>
<dbReference type="PROSITE" id="PS51144">
    <property type="entry name" value="ALPHA_CA_2"/>
    <property type="match status" value="1"/>
</dbReference>
<dbReference type="SUPFAM" id="SSF51069">
    <property type="entry name" value="Carbonic anhydrase"/>
    <property type="match status" value="1"/>
</dbReference>
<dbReference type="SMART" id="SM01057">
    <property type="entry name" value="Carb_anhydrase"/>
    <property type="match status" value="1"/>
</dbReference>
<dbReference type="InterPro" id="IPR001148">
    <property type="entry name" value="CA_dom"/>
</dbReference>
<comment type="catalytic activity">
    <reaction evidence="6">
        <text>hydrogencarbonate + H(+) = CO2 + H2O</text>
        <dbReference type="Rhea" id="RHEA:10748"/>
        <dbReference type="ChEBI" id="CHEBI:15377"/>
        <dbReference type="ChEBI" id="CHEBI:15378"/>
        <dbReference type="ChEBI" id="CHEBI:16526"/>
        <dbReference type="ChEBI" id="CHEBI:17544"/>
        <dbReference type="EC" id="4.2.1.1"/>
    </reaction>
</comment>
<dbReference type="PANTHER" id="PTHR18952:SF265">
    <property type="entry name" value="CARBONIC ANHYDRASE"/>
    <property type="match status" value="1"/>
</dbReference>
<evidence type="ECO:0000313" key="8">
    <source>
        <dbReference type="EMBL" id="CAD9531463.1"/>
    </source>
</evidence>
<dbReference type="Gene3D" id="3.10.200.10">
    <property type="entry name" value="Alpha carbonic anhydrase"/>
    <property type="match status" value="1"/>
</dbReference>
<feature type="domain" description="Alpha-carbonic anhydrase" evidence="7">
    <location>
        <begin position="1"/>
        <end position="139"/>
    </location>
</feature>
<reference evidence="8" key="1">
    <citation type="submission" date="2021-01" db="EMBL/GenBank/DDBJ databases">
        <authorList>
            <person name="Corre E."/>
            <person name="Pelletier E."/>
            <person name="Niang G."/>
            <person name="Scheremetjew M."/>
            <person name="Finn R."/>
            <person name="Kale V."/>
            <person name="Holt S."/>
            <person name="Cochrane G."/>
            <person name="Meng A."/>
            <person name="Brown T."/>
            <person name="Cohen L."/>
        </authorList>
    </citation>
    <scope>NUCLEOTIDE SEQUENCE</scope>
    <source>
        <strain evidence="8">CCMP2222</strain>
    </source>
</reference>
<evidence type="ECO:0000256" key="6">
    <source>
        <dbReference type="ARBA" id="ARBA00048348"/>
    </source>
</evidence>
<evidence type="ECO:0000256" key="5">
    <source>
        <dbReference type="ARBA" id="ARBA00023239"/>
    </source>
</evidence>
<accession>A0A7S2IWT4</accession>
<dbReference type="InterPro" id="IPR036398">
    <property type="entry name" value="CA_dom_sf"/>
</dbReference>
<dbReference type="EC" id="4.2.1.1" evidence="2"/>
<dbReference type="AlphaFoldDB" id="A0A7S2IWT4"/>
<dbReference type="GO" id="GO:0008270">
    <property type="term" value="F:zinc ion binding"/>
    <property type="evidence" value="ECO:0007669"/>
    <property type="project" value="InterPro"/>
</dbReference>
<dbReference type="EMBL" id="HBGQ01093986">
    <property type="protein sequence ID" value="CAD9531463.1"/>
    <property type="molecule type" value="Transcribed_RNA"/>
</dbReference>